<sequence length="112" mass="12799">MKSHSSQGSILIVFHLVLLKKPISREVKMMRSGWWVKEKKKKKQMALVLIIVTMILQFQMKGCVGCVETERMGLLQLKSYLSLLRSPEDESVHVHQNVSMIKLTGESLASFI</sequence>
<gene>
    <name evidence="1" type="ORF">MP_TR7875_c1_g1_i1_g.22957</name>
</gene>
<organism evidence="1">
    <name type="scientific">Noccaea caerulescens</name>
    <name type="common">Alpine penny-cress</name>
    <name type="synonym">Thlaspi caerulescens</name>
    <dbReference type="NCBI Taxonomy" id="107243"/>
    <lineage>
        <taxon>Eukaryota</taxon>
        <taxon>Viridiplantae</taxon>
        <taxon>Streptophyta</taxon>
        <taxon>Embryophyta</taxon>
        <taxon>Tracheophyta</taxon>
        <taxon>Spermatophyta</taxon>
        <taxon>Magnoliopsida</taxon>
        <taxon>eudicotyledons</taxon>
        <taxon>Gunneridae</taxon>
        <taxon>Pentapetalae</taxon>
        <taxon>rosids</taxon>
        <taxon>malvids</taxon>
        <taxon>Brassicales</taxon>
        <taxon>Brassicaceae</taxon>
        <taxon>Coluteocarpeae</taxon>
        <taxon>Noccaea</taxon>
    </lineage>
</organism>
<accession>A0A1J3J8E8</accession>
<dbReference type="AlphaFoldDB" id="A0A1J3J8E8"/>
<dbReference type="EMBL" id="GEVM01017349">
    <property type="protein sequence ID" value="JAU88589.1"/>
    <property type="molecule type" value="Transcribed_RNA"/>
</dbReference>
<name>A0A1J3J8E8_NOCCA</name>
<reference evidence="1" key="1">
    <citation type="submission" date="2016-07" db="EMBL/GenBank/DDBJ databases">
        <title>De novo transcriptome assembly of four accessions of the metal hyperaccumulator plant Noccaea caerulescens.</title>
        <authorList>
            <person name="Blande D."/>
            <person name="Halimaa P."/>
            <person name="Tervahauta A.I."/>
            <person name="Aarts M.G."/>
            <person name="Karenlampi S.O."/>
        </authorList>
    </citation>
    <scope>NUCLEOTIDE SEQUENCE</scope>
</reference>
<protein>
    <submittedName>
        <fullName evidence="1">Uncharacterized protein</fullName>
    </submittedName>
</protein>
<proteinExistence type="predicted"/>
<evidence type="ECO:0000313" key="1">
    <source>
        <dbReference type="EMBL" id="JAU88589.1"/>
    </source>
</evidence>